<keyword evidence="4 10" id="KW-0963">Cytoplasm</keyword>
<evidence type="ECO:0000313" key="14">
    <source>
        <dbReference type="EMBL" id="SHI27047.1"/>
    </source>
</evidence>
<feature type="domain" description="DNA polymerase III beta sliding clamp N-terminal" evidence="11">
    <location>
        <begin position="1"/>
        <end position="122"/>
    </location>
</feature>
<dbReference type="InterPro" id="IPR046938">
    <property type="entry name" value="DNA_clamp_sf"/>
</dbReference>
<evidence type="ECO:0000256" key="2">
    <source>
        <dbReference type="ARBA" id="ARBA00010752"/>
    </source>
</evidence>
<feature type="domain" description="DNA polymerase III beta sliding clamp C-terminal" evidence="13">
    <location>
        <begin position="247"/>
        <end position="366"/>
    </location>
</feature>
<dbReference type="Pfam" id="PF02768">
    <property type="entry name" value="DNA_pol3_beta_3"/>
    <property type="match status" value="1"/>
</dbReference>
<sequence length="369" mass="41331">MKFICEKTKLQEAISIAQKAITGKSTMPILEGIYIKADSEGLTLIGSDIDISIETKINAEVLQKGTIVVDAKLFGEIIRKLPNDKIVIEQLQIGEDNTIQITCKKSVFNLLYMNSDEFPSLPNINETKIFSIPQNLLKNMIKGTSFAIAQDEARPILQGILFEVNNSYLNLVALDGYRLAIRKEIIDSENTISSVIPGKTLNEVAKILEDTDKDVDITFTTNHILFNLGETKVISRLLEGEFIKYSSLLPQEYKGLVTANKQELQNGIERASLMAKEGNTNLIKFELKEDTLIITSNSQLGKVREEVSVNLQGDEMQIAFNSRYLLDVLKVMDEEEVILELTSSVSPCVIRNKNIEDSKYLVLPVRLAR</sequence>
<dbReference type="EMBL" id="FQXU01000010">
    <property type="protein sequence ID" value="SHI27047.1"/>
    <property type="molecule type" value="Genomic_DNA"/>
</dbReference>
<evidence type="ECO:0000313" key="15">
    <source>
        <dbReference type="Proteomes" id="UP000184241"/>
    </source>
</evidence>
<keyword evidence="8 10" id="KW-0239">DNA-directed DNA polymerase</keyword>
<dbReference type="PANTHER" id="PTHR30478:SF0">
    <property type="entry name" value="BETA SLIDING CLAMP"/>
    <property type="match status" value="1"/>
</dbReference>
<dbReference type="InterPro" id="IPR022635">
    <property type="entry name" value="DNA_polIII_beta_C"/>
</dbReference>
<keyword evidence="5 10" id="KW-0808">Transferase</keyword>
<comment type="subcellular location">
    <subcellularLocation>
        <location evidence="1 10">Cytoplasm</location>
    </subcellularLocation>
</comment>
<dbReference type="RefSeq" id="WP_073021301.1">
    <property type="nucleotide sequence ID" value="NZ_FQXU01000010.1"/>
</dbReference>
<dbReference type="InterPro" id="IPR022637">
    <property type="entry name" value="DNA_polIII_beta_cen"/>
</dbReference>
<comment type="similarity">
    <text evidence="2 10">Belongs to the beta sliding clamp family.</text>
</comment>
<comment type="subunit">
    <text evidence="10">Forms a ring-shaped head-to-tail homodimer around DNA.</text>
</comment>
<gene>
    <name evidence="14" type="ORF">SAMN02745941_03336</name>
</gene>
<name>A0A1M5ZRW9_9CLOT</name>
<dbReference type="AlphaFoldDB" id="A0A1M5ZRW9"/>
<dbReference type="Proteomes" id="UP000184241">
    <property type="component" value="Unassembled WGS sequence"/>
</dbReference>
<protein>
    <recommendedName>
        <fullName evidence="3 10">Beta sliding clamp</fullName>
    </recommendedName>
</protein>
<dbReference type="Pfam" id="PF02767">
    <property type="entry name" value="DNA_pol3_beta_2"/>
    <property type="match status" value="1"/>
</dbReference>
<dbReference type="Pfam" id="PF00712">
    <property type="entry name" value="DNA_pol3_beta"/>
    <property type="match status" value="1"/>
</dbReference>
<evidence type="ECO:0000259" key="11">
    <source>
        <dbReference type="Pfam" id="PF00712"/>
    </source>
</evidence>
<dbReference type="Gene3D" id="3.10.150.10">
    <property type="entry name" value="DNA Polymerase III, subunit A, domain 2"/>
    <property type="match status" value="1"/>
</dbReference>
<dbReference type="GO" id="GO:0009360">
    <property type="term" value="C:DNA polymerase III complex"/>
    <property type="evidence" value="ECO:0007669"/>
    <property type="project" value="InterPro"/>
</dbReference>
<dbReference type="Gene3D" id="3.70.10.10">
    <property type="match status" value="1"/>
</dbReference>
<dbReference type="GO" id="GO:0005737">
    <property type="term" value="C:cytoplasm"/>
    <property type="evidence" value="ECO:0007669"/>
    <property type="project" value="UniProtKB-SubCell"/>
</dbReference>
<proteinExistence type="inferred from homology"/>
<dbReference type="PANTHER" id="PTHR30478">
    <property type="entry name" value="DNA POLYMERASE III SUBUNIT BETA"/>
    <property type="match status" value="1"/>
</dbReference>
<evidence type="ECO:0000256" key="8">
    <source>
        <dbReference type="ARBA" id="ARBA00022932"/>
    </source>
</evidence>
<feature type="domain" description="DNA polymerase III beta sliding clamp central" evidence="12">
    <location>
        <begin position="132"/>
        <end position="242"/>
    </location>
</feature>
<keyword evidence="6 10" id="KW-0548">Nucleotidyltransferase</keyword>
<comment type="function">
    <text evidence="10">Confers DNA tethering and processivity to DNA polymerases and other proteins. Acts as a clamp, forming a ring around DNA (a reaction catalyzed by the clamp-loading complex) which diffuses in an ATP-independent manner freely and bidirectionally along dsDNA. Initially characterized for its ability to contact the catalytic subunit of DNA polymerase III (Pol III), a complex, multichain enzyme responsible for most of the replicative synthesis in bacteria; Pol III exhibits 3'-5' exonuclease proofreading activity. The beta chain is required for initiation of replication as well as for processivity of DNA replication.</text>
</comment>
<evidence type="ECO:0000256" key="10">
    <source>
        <dbReference type="PIRNR" id="PIRNR000804"/>
    </source>
</evidence>
<evidence type="ECO:0000256" key="4">
    <source>
        <dbReference type="ARBA" id="ARBA00022490"/>
    </source>
</evidence>
<dbReference type="NCBIfam" id="TIGR00663">
    <property type="entry name" value="dnan"/>
    <property type="match status" value="1"/>
</dbReference>
<evidence type="ECO:0000259" key="12">
    <source>
        <dbReference type="Pfam" id="PF02767"/>
    </source>
</evidence>
<evidence type="ECO:0000256" key="7">
    <source>
        <dbReference type="ARBA" id="ARBA00022705"/>
    </source>
</evidence>
<dbReference type="GO" id="GO:0003677">
    <property type="term" value="F:DNA binding"/>
    <property type="evidence" value="ECO:0007669"/>
    <property type="project" value="UniProtKB-UniRule"/>
</dbReference>
<organism evidence="14 15">
    <name type="scientific">Clostridium intestinale DSM 6191</name>
    <dbReference type="NCBI Taxonomy" id="1121320"/>
    <lineage>
        <taxon>Bacteria</taxon>
        <taxon>Bacillati</taxon>
        <taxon>Bacillota</taxon>
        <taxon>Clostridia</taxon>
        <taxon>Eubacteriales</taxon>
        <taxon>Clostridiaceae</taxon>
        <taxon>Clostridium</taxon>
    </lineage>
</organism>
<keyword evidence="7 10" id="KW-0235">DNA replication</keyword>
<dbReference type="GO" id="GO:0008408">
    <property type="term" value="F:3'-5' exonuclease activity"/>
    <property type="evidence" value="ECO:0007669"/>
    <property type="project" value="InterPro"/>
</dbReference>
<dbReference type="GO" id="GO:0006271">
    <property type="term" value="P:DNA strand elongation involved in DNA replication"/>
    <property type="evidence" value="ECO:0007669"/>
    <property type="project" value="TreeGrafter"/>
</dbReference>
<dbReference type="SUPFAM" id="SSF55979">
    <property type="entry name" value="DNA clamp"/>
    <property type="match status" value="3"/>
</dbReference>
<evidence type="ECO:0000256" key="9">
    <source>
        <dbReference type="ARBA" id="ARBA00023125"/>
    </source>
</evidence>
<dbReference type="InterPro" id="IPR022634">
    <property type="entry name" value="DNA_polIII_beta_N"/>
</dbReference>
<reference evidence="14 15" key="1">
    <citation type="submission" date="2016-11" db="EMBL/GenBank/DDBJ databases">
        <authorList>
            <person name="Jaros S."/>
            <person name="Januszkiewicz K."/>
            <person name="Wedrychowicz H."/>
        </authorList>
    </citation>
    <scope>NUCLEOTIDE SEQUENCE [LARGE SCALE GENOMIC DNA]</scope>
    <source>
        <strain evidence="14 15">DSM 6191</strain>
    </source>
</reference>
<evidence type="ECO:0000256" key="6">
    <source>
        <dbReference type="ARBA" id="ARBA00022695"/>
    </source>
</evidence>
<dbReference type="CDD" id="cd00140">
    <property type="entry name" value="beta_clamp"/>
    <property type="match status" value="1"/>
</dbReference>
<evidence type="ECO:0000256" key="3">
    <source>
        <dbReference type="ARBA" id="ARBA00021035"/>
    </source>
</evidence>
<dbReference type="GO" id="GO:0003887">
    <property type="term" value="F:DNA-directed DNA polymerase activity"/>
    <property type="evidence" value="ECO:0007669"/>
    <property type="project" value="UniProtKB-UniRule"/>
</dbReference>
<dbReference type="SMART" id="SM00480">
    <property type="entry name" value="POL3Bc"/>
    <property type="match status" value="1"/>
</dbReference>
<evidence type="ECO:0000256" key="1">
    <source>
        <dbReference type="ARBA" id="ARBA00004496"/>
    </source>
</evidence>
<evidence type="ECO:0000256" key="5">
    <source>
        <dbReference type="ARBA" id="ARBA00022679"/>
    </source>
</evidence>
<accession>A0A1M5ZRW9</accession>
<evidence type="ECO:0000259" key="13">
    <source>
        <dbReference type="Pfam" id="PF02768"/>
    </source>
</evidence>
<keyword evidence="9" id="KW-0238">DNA-binding</keyword>
<dbReference type="InterPro" id="IPR001001">
    <property type="entry name" value="DNA_polIII_beta"/>
</dbReference>
<dbReference type="PIRSF" id="PIRSF000804">
    <property type="entry name" value="DNA_pol_III_b"/>
    <property type="match status" value="1"/>
</dbReference>